<keyword evidence="7" id="KW-1185">Reference proteome</keyword>
<dbReference type="PROSITE" id="PS00383">
    <property type="entry name" value="TYR_PHOSPHATASE_1"/>
    <property type="match status" value="1"/>
</dbReference>
<evidence type="ECO:0000256" key="4">
    <source>
        <dbReference type="ARBA" id="ARBA00022912"/>
    </source>
</evidence>
<dbReference type="Pfam" id="PF14671">
    <property type="entry name" value="DSPn"/>
    <property type="match status" value="1"/>
</dbReference>
<reference evidence="8" key="1">
    <citation type="submission" date="2022-11" db="UniProtKB">
        <authorList>
            <consortium name="WormBaseParasite"/>
        </authorList>
    </citation>
    <scope>IDENTIFICATION</scope>
</reference>
<dbReference type="InterPro" id="IPR050561">
    <property type="entry name" value="PTP"/>
</dbReference>
<accession>A0A915JW10</accession>
<dbReference type="PROSITE" id="PS50054">
    <property type="entry name" value="TYR_PHOSPHATASE_DUAL"/>
    <property type="match status" value="1"/>
</dbReference>
<evidence type="ECO:0000256" key="1">
    <source>
        <dbReference type="ARBA" id="ARBA00007315"/>
    </source>
</evidence>
<dbReference type="PROSITE" id="PS50056">
    <property type="entry name" value="TYR_PHOSPHATASE_2"/>
    <property type="match status" value="1"/>
</dbReference>
<dbReference type="InterPro" id="IPR029260">
    <property type="entry name" value="DSPn"/>
</dbReference>
<dbReference type="InterPro" id="IPR044506">
    <property type="entry name" value="CDC14_C"/>
</dbReference>
<feature type="domain" description="Tyrosine-protein phosphatase" evidence="5">
    <location>
        <begin position="229"/>
        <end position="377"/>
    </location>
</feature>
<sequence length="410" mass="47618">RLYFDYGIKGSPKDNKECHFFTTDNNADFHYEKFYKDFGPFNVAVLYKFCTLLHEKMKLVSLSKKRLIYYIASRDEEKRSNAAYLIGSFSILYLHMTCEGVCKLFCKREERPFLPFRDAAPGDSNYGLRLFDVFRAIEKANNLKWIDFENFDLNEYEFFENFFVISLCILDMILMLLELSFRFLAHPPAQLFTKVENGDLNWIIPRKILAFCGPHLRSTDEDGRRNNVIPVHSLPFVIFHFRLGYPRHSPETYFDYFKKHNVTNIVRLNRKVYESSRFTEAGFRHDDLFFVDGSTPSNAIVLKFIKLIEDSSGAVAVHCKAGLGRTGTLIACYMMKHYGFTAPECMAWIRICRPGSIIGPQQQFLIHVQNWCRSLPGSNCRTQSPDNNTRLDKSHQVVSPDVLSQGVDRV</sequence>
<evidence type="ECO:0000256" key="3">
    <source>
        <dbReference type="ARBA" id="ARBA00022801"/>
    </source>
</evidence>
<comment type="similarity">
    <text evidence="1">Belongs to the protein-tyrosine phosphatase family. Non-receptor class CDC14 subfamily.</text>
</comment>
<name>A0A915JW10_ROMCU</name>
<dbReference type="WBParaSite" id="nRc.2.0.1.t30605-RA">
    <property type="protein sequence ID" value="nRc.2.0.1.t30605-RA"/>
    <property type="gene ID" value="nRc.2.0.1.g30605"/>
</dbReference>
<dbReference type="SMART" id="SM00404">
    <property type="entry name" value="PTPc_motif"/>
    <property type="match status" value="1"/>
</dbReference>
<protein>
    <recommendedName>
        <fullName evidence="2">protein-tyrosine-phosphatase</fullName>
        <ecNumber evidence="2">3.1.3.48</ecNumber>
    </recommendedName>
</protein>
<proteinExistence type="inferred from homology"/>
<dbReference type="InterPro" id="IPR003595">
    <property type="entry name" value="Tyr_Pase_cat"/>
</dbReference>
<dbReference type="Pfam" id="PF22785">
    <property type="entry name" value="Tc-R-P"/>
    <property type="match status" value="1"/>
</dbReference>
<dbReference type="InterPro" id="IPR016130">
    <property type="entry name" value="Tyr_Pase_AS"/>
</dbReference>
<evidence type="ECO:0000259" key="5">
    <source>
        <dbReference type="PROSITE" id="PS50054"/>
    </source>
</evidence>
<dbReference type="FunFam" id="3.90.190.10:FF:000006">
    <property type="entry name" value="Dual specificity protein phosphatase CDC14B"/>
    <property type="match status" value="1"/>
</dbReference>
<dbReference type="Gene3D" id="3.90.190.10">
    <property type="entry name" value="Protein tyrosine phosphatase superfamily"/>
    <property type="match status" value="2"/>
</dbReference>
<evidence type="ECO:0000313" key="8">
    <source>
        <dbReference type="WBParaSite" id="nRc.2.0.1.t30605-RA"/>
    </source>
</evidence>
<dbReference type="SMART" id="SM00195">
    <property type="entry name" value="DSPc"/>
    <property type="match status" value="1"/>
</dbReference>
<evidence type="ECO:0000259" key="6">
    <source>
        <dbReference type="PROSITE" id="PS50056"/>
    </source>
</evidence>
<dbReference type="GO" id="GO:0004725">
    <property type="term" value="F:protein tyrosine phosphatase activity"/>
    <property type="evidence" value="ECO:0007669"/>
    <property type="project" value="UniProtKB-EC"/>
</dbReference>
<dbReference type="Proteomes" id="UP000887565">
    <property type="component" value="Unplaced"/>
</dbReference>
<dbReference type="CDD" id="cd17657">
    <property type="entry name" value="CDC14_N"/>
    <property type="match status" value="1"/>
</dbReference>
<feature type="domain" description="Tyrosine specific protein phosphatases" evidence="6">
    <location>
        <begin position="302"/>
        <end position="364"/>
    </location>
</feature>
<dbReference type="CDD" id="cd14499">
    <property type="entry name" value="CDC14_C"/>
    <property type="match status" value="1"/>
</dbReference>
<dbReference type="InterPro" id="IPR029021">
    <property type="entry name" value="Prot-tyrosine_phosphatase-like"/>
</dbReference>
<keyword evidence="4" id="KW-0904">Protein phosphatase</keyword>
<dbReference type="PANTHER" id="PTHR23339">
    <property type="entry name" value="TYROSINE SPECIFIC PROTEIN PHOSPHATASE AND DUAL SPECIFICITY PROTEIN PHOSPHATASE"/>
    <property type="match status" value="1"/>
</dbReference>
<dbReference type="SUPFAM" id="SSF52799">
    <property type="entry name" value="(Phosphotyrosine protein) phosphatases II"/>
    <property type="match status" value="2"/>
</dbReference>
<dbReference type="InterPro" id="IPR000387">
    <property type="entry name" value="Tyr_Pase_dom"/>
</dbReference>
<organism evidence="7 8">
    <name type="scientific">Romanomermis culicivorax</name>
    <name type="common">Nematode worm</name>
    <dbReference type="NCBI Taxonomy" id="13658"/>
    <lineage>
        <taxon>Eukaryota</taxon>
        <taxon>Metazoa</taxon>
        <taxon>Ecdysozoa</taxon>
        <taxon>Nematoda</taxon>
        <taxon>Enoplea</taxon>
        <taxon>Dorylaimia</taxon>
        <taxon>Mermithida</taxon>
        <taxon>Mermithoidea</taxon>
        <taxon>Mermithidae</taxon>
        <taxon>Romanomermis</taxon>
    </lineage>
</organism>
<evidence type="ECO:0000256" key="2">
    <source>
        <dbReference type="ARBA" id="ARBA00013064"/>
    </source>
</evidence>
<keyword evidence="3" id="KW-0378">Hydrolase</keyword>
<dbReference type="AlphaFoldDB" id="A0A915JW10"/>
<dbReference type="InterPro" id="IPR020422">
    <property type="entry name" value="TYR_PHOSPHATASE_DUAL_dom"/>
</dbReference>
<evidence type="ECO:0000313" key="7">
    <source>
        <dbReference type="Proteomes" id="UP000887565"/>
    </source>
</evidence>
<dbReference type="EC" id="3.1.3.48" evidence="2"/>